<feature type="signal peptide" evidence="2">
    <location>
        <begin position="1"/>
        <end position="19"/>
    </location>
</feature>
<dbReference type="EMBL" id="VOUQ01000015">
    <property type="protein sequence ID" value="TXE28289.1"/>
    <property type="molecule type" value="Genomic_DNA"/>
</dbReference>
<organism evidence="3 4">
    <name type="scientific">Serratia marcescens</name>
    <dbReference type="NCBI Taxonomy" id="615"/>
    <lineage>
        <taxon>Bacteria</taxon>
        <taxon>Pseudomonadati</taxon>
        <taxon>Pseudomonadota</taxon>
        <taxon>Gammaproteobacteria</taxon>
        <taxon>Enterobacterales</taxon>
        <taxon>Yersiniaceae</taxon>
        <taxon>Serratia</taxon>
    </lineage>
</organism>
<dbReference type="Proteomes" id="UP000321126">
    <property type="component" value="Unassembled WGS sequence"/>
</dbReference>
<accession>A0A5C7BVE6</accession>
<reference evidence="3 4" key="1">
    <citation type="submission" date="2019-07" db="EMBL/GenBank/DDBJ databases">
        <title>Serratia strains were isolated from fresh produce.</title>
        <authorList>
            <person name="Cho G.-S."/>
            <person name="Stein M."/>
            <person name="Lee W."/>
            <person name="Suh S.H."/>
            <person name="Franz C.M.A.P."/>
        </authorList>
    </citation>
    <scope>NUCLEOTIDE SEQUENCE [LARGE SCALE GENOMIC DNA]</scope>
    <source>
        <strain evidence="3 4">S16</strain>
    </source>
</reference>
<feature type="compositionally biased region" description="Basic and acidic residues" evidence="1">
    <location>
        <begin position="97"/>
        <end position="108"/>
    </location>
</feature>
<feature type="region of interest" description="Disordered" evidence="1">
    <location>
        <begin position="97"/>
        <end position="116"/>
    </location>
</feature>
<feature type="chain" id="PRO_5023034776" description="Fels-1 Prophage Protein-like protein" evidence="2">
    <location>
        <begin position="20"/>
        <end position="116"/>
    </location>
</feature>
<evidence type="ECO:0000256" key="2">
    <source>
        <dbReference type="SAM" id="SignalP"/>
    </source>
</evidence>
<evidence type="ECO:0000313" key="4">
    <source>
        <dbReference type="Proteomes" id="UP000321126"/>
    </source>
</evidence>
<evidence type="ECO:0000313" key="3">
    <source>
        <dbReference type="EMBL" id="TXE28289.1"/>
    </source>
</evidence>
<keyword evidence="2" id="KW-0732">Signal</keyword>
<dbReference type="AlphaFoldDB" id="A0A5C7BVE6"/>
<sequence length="116" mass="12723">MKKLIVVVALLGVSAGALAADISSPSRGVVCDKKAEFCVDNQGIAMGLTEMYLGKVAQDKLQTSLGDGADVSLSEYTFSNGVHCDSKERQCYKDRYYPRTPDKRESKMTKQIFGYK</sequence>
<dbReference type="InterPro" id="IPR008617">
    <property type="entry name" value="Uncharacterised_YcgJ"/>
</dbReference>
<dbReference type="Pfam" id="PF05666">
    <property type="entry name" value="YcgJ"/>
    <property type="match status" value="1"/>
</dbReference>
<proteinExistence type="predicted"/>
<evidence type="ECO:0008006" key="5">
    <source>
        <dbReference type="Google" id="ProtNLM"/>
    </source>
</evidence>
<gene>
    <name evidence="3" type="ORF">FOT62_21170</name>
</gene>
<evidence type="ECO:0000256" key="1">
    <source>
        <dbReference type="SAM" id="MobiDB-lite"/>
    </source>
</evidence>
<dbReference type="RefSeq" id="WP_147882527.1">
    <property type="nucleotide sequence ID" value="NZ_VOUQ01000015.1"/>
</dbReference>
<name>A0A5C7BVE6_SERMA</name>
<comment type="caution">
    <text evidence="3">The sequence shown here is derived from an EMBL/GenBank/DDBJ whole genome shotgun (WGS) entry which is preliminary data.</text>
</comment>
<protein>
    <recommendedName>
        <fullName evidence="5">Fels-1 Prophage Protein-like protein</fullName>
    </recommendedName>
</protein>